<feature type="transmembrane region" description="Helical" evidence="15">
    <location>
        <begin position="21"/>
        <end position="40"/>
    </location>
</feature>
<name>A0AAG5CWZ4_ANOAO</name>
<dbReference type="CDD" id="cd11056">
    <property type="entry name" value="CYP6-like"/>
    <property type="match status" value="1"/>
</dbReference>
<proteinExistence type="inferred from homology"/>
<reference evidence="16" key="1">
    <citation type="submission" date="2024-04" db="UniProtKB">
        <authorList>
            <consortium name="EnsemblMetazoa"/>
        </authorList>
    </citation>
    <scope>IDENTIFICATION</scope>
    <source>
        <strain evidence="16">EBRO</strain>
    </source>
</reference>
<evidence type="ECO:0000256" key="14">
    <source>
        <dbReference type="RuleBase" id="RU000461"/>
    </source>
</evidence>
<dbReference type="InterPro" id="IPR001128">
    <property type="entry name" value="Cyt_P450"/>
</dbReference>
<keyword evidence="17" id="KW-1185">Reference proteome</keyword>
<sequence length="527" mass="60694">MRNVELAVSCVAIGQRSKMELLSYVLTAFVFIVSIAYLYIRSRHNFWRDRGFPYARRKTHLLYGHMENNFTTTHASYINQELYRDFKERGEAIGGMSFFIIPGLIVVDPELVKTILVKDFNVFHDRGVFNDAKADPLSAHLFALEGPEWRVLRQKLTPTFTSGRMKQMFGTIQQVAEEFLRYMNDNCHQEIEMKDVLARFTTDVIGTCAFGIECNTLRAPDSEFRKYGNKVFEQDMLLMAKFVFASMFKDLAKRIGVKLTDEGVERFFMQVVRDTVQYREKNNVQRNDFMNLLLQIKNKGKLDDAVGNVGKGEVGMTLNELAAQVFIFFLAGFETSSTTMNFCLYELAKNPDIQERLREEINSAIEANGGEVTYDLVMNIPYLDNVINETLRMYPPVESLTRVPLQDYTVPGTKLVIPKDTLVQIPVYALQHDEEFYPEPEQFIPDRFTPEEVKKRHPYVFLPFGEGPRICIGLRFGVMQAKLGLITLLRNFRFLPSSRTPSKITFDPKSFILSPNTGNYLKVDKIL</sequence>
<dbReference type="PANTHER" id="PTHR24292">
    <property type="entry name" value="CYTOCHROME P450"/>
    <property type="match status" value="1"/>
</dbReference>
<evidence type="ECO:0000256" key="11">
    <source>
        <dbReference type="ARBA" id="ARBA00023033"/>
    </source>
</evidence>
<keyword evidence="10 13" id="KW-0408">Iron</keyword>
<dbReference type="FunFam" id="1.10.630.10:FF:000042">
    <property type="entry name" value="Cytochrome P450"/>
    <property type="match status" value="1"/>
</dbReference>
<evidence type="ECO:0000256" key="10">
    <source>
        <dbReference type="ARBA" id="ARBA00023004"/>
    </source>
</evidence>
<dbReference type="InterPro" id="IPR036396">
    <property type="entry name" value="Cyt_P450_sf"/>
</dbReference>
<dbReference type="PRINTS" id="PR00385">
    <property type="entry name" value="P450"/>
</dbReference>
<evidence type="ECO:0000256" key="9">
    <source>
        <dbReference type="ARBA" id="ARBA00023002"/>
    </source>
</evidence>
<keyword evidence="9 14" id="KW-0560">Oxidoreductase</keyword>
<dbReference type="PANTHER" id="PTHR24292:SF100">
    <property type="entry name" value="CYTOCHROME P450 6A16, ISOFORM B-RELATED"/>
    <property type="match status" value="1"/>
</dbReference>
<dbReference type="Proteomes" id="UP000075880">
    <property type="component" value="Unassembled WGS sequence"/>
</dbReference>
<dbReference type="GO" id="GO:0005506">
    <property type="term" value="F:iron ion binding"/>
    <property type="evidence" value="ECO:0007669"/>
    <property type="project" value="InterPro"/>
</dbReference>
<dbReference type="PRINTS" id="PR00463">
    <property type="entry name" value="EP450I"/>
</dbReference>
<evidence type="ECO:0000256" key="1">
    <source>
        <dbReference type="ARBA" id="ARBA00001971"/>
    </source>
</evidence>
<dbReference type="GO" id="GO:0020037">
    <property type="term" value="F:heme binding"/>
    <property type="evidence" value="ECO:0007669"/>
    <property type="project" value="InterPro"/>
</dbReference>
<evidence type="ECO:0000256" key="4">
    <source>
        <dbReference type="ARBA" id="ARBA00010617"/>
    </source>
</evidence>
<keyword evidence="8" id="KW-0492">Microsome</keyword>
<evidence type="ECO:0000313" key="16">
    <source>
        <dbReference type="EnsemblMetazoa" id="ENSAATROPP002973"/>
    </source>
</evidence>
<evidence type="ECO:0000256" key="12">
    <source>
        <dbReference type="ARBA" id="ARBA00023136"/>
    </source>
</evidence>
<comment type="subcellular location">
    <subcellularLocation>
        <location evidence="3">Endoplasmic reticulum membrane</location>
        <topology evidence="3">Peripheral membrane protein</topology>
    </subcellularLocation>
    <subcellularLocation>
        <location evidence="2">Microsome membrane</location>
        <topology evidence="2">Peripheral membrane protein</topology>
    </subcellularLocation>
</comment>
<dbReference type="GO" id="GO:0016705">
    <property type="term" value="F:oxidoreductase activity, acting on paired donors, with incorporation or reduction of molecular oxygen"/>
    <property type="evidence" value="ECO:0007669"/>
    <property type="project" value="InterPro"/>
</dbReference>
<evidence type="ECO:0000256" key="15">
    <source>
        <dbReference type="SAM" id="Phobius"/>
    </source>
</evidence>
<evidence type="ECO:0000256" key="5">
    <source>
        <dbReference type="ARBA" id="ARBA00022617"/>
    </source>
</evidence>
<keyword evidence="6 13" id="KW-0479">Metal-binding</keyword>
<comment type="cofactor">
    <cofactor evidence="1 13">
        <name>heme</name>
        <dbReference type="ChEBI" id="CHEBI:30413"/>
    </cofactor>
</comment>
<keyword evidence="12 15" id="KW-0472">Membrane</keyword>
<keyword evidence="5 13" id="KW-0349">Heme</keyword>
<dbReference type="AlphaFoldDB" id="A0AAG5CWZ4"/>
<dbReference type="Pfam" id="PF00067">
    <property type="entry name" value="p450"/>
    <property type="match status" value="1"/>
</dbReference>
<organism evidence="16 17">
    <name type="scientific">Anopheles atroparvus</name>
    <name type="common">European mosquito</name>
    <dbReference type="NCBI Taxonomy" id="41427"/>
    <lineage>
        <taxon>Eukaryota</taxon>
        <taxon>Metazoa</taxon>
        <taxon>Ecdysozoa</taxon>
        <taxon>Arthropoda</taxon>
        <taxon>Hexapoda</taxon>
        <taxon>Insecta</taxon>
        <taxon>Pterygota</taxon>
        <taxon>Neoptera</taxon>
        <taxon>Endopterygota</taxon>
        <taxon>Diptera</taxon>
        <taxon>Nematocera</taxon>
        <taxon>Culicoidea</taxon>
        <taxon>Culicidae</taxon>
        <taxon>Anophelinae</taxon>
        <taxon>Anopheles</taxon>
    </lineage>
</organism>
<evidence type="ECO:0000256" key="13">
    <source>
        <dbReference type="PIRSR" id="PIRSR602401-1"/>
    </source>
</evidence>
<keyword evidence="7" id="KW-0256">Endoplasmic reticulum</keyword>
<dbReference type="InterPro" id="IPR050476">
    <property type="entry name" value="Insect_CytP450_Detox"/>
</dbReference>
<evidence type="ECO:0000256" key="7">
    <source>
        <dbReference type="ARBA" id="ARBA00022824"/>
    </source>
</evidence>
<dbReference type="GO" id="GO:0004497">
    <property type="term" value="F:monooxygenase activity"/>
    <property type="evidence" value="ECO:0007669"/>
    <property type="project" value="UniProtKB-KW"/>
</dbReference>
<evidence type="ECO:0008006" key="18">
    <source>
        <dbReference type="Google" id="ProtNLM"/>
    </source>
</evidence>
<dbReference type="InterPro" id="IPR002401">
    <property type="entry name" value="Cyt_P450_E_grp-I"/>
</dbReference>
<accession>A0AAG5CWZ4</accession>
<evidence type="ECO:0000256" key="2">
    <source>
        <dbReference type="ARBA" id="ARBA00004174"/>
    </source>
</evidence>
<dbReference type="GO" id="GO:0005789">
    <property type="term" value="C:endoplasmic reticulum membrane"/>
    <property type="evidence" value="ECO:0007669"/>
    <property type="project" value="UniProtKB-SubCell"/>
</dbReference>
<evidence type="ECO:0000313" key="17">
    <source>
        <dbReference type="Proteomes" id="UP000075880"/>
    </source>
</evidence>
<dbReference type="SUPFAM" id="SSF48264">
    <property type="entry name" value="Cytochrome P450"/>
    <property type="match status" value="1"/>
</dbReference>
<keyword evidence="15" id="KW-1133">Transmembrane helix</keyword>
<keyword evidence="11 14" id="KW-0503">Monooxygenase</keyword>
<dbReference type="EnsemblMetazoa" id="ENSAATROPT003097">
    <property type="protein sequence ID" value="ENSAATROPP002973"/>
    <property type="gene ID" value="ENSAATROPG002454"/>
</dbReference>
<evidence type="ECO:0000256" key="3">
    <source>
        <dbReference type="ARBA" id="ARBA00004406"/>
    </source>
</evidence>
<dbReference type="PROSITE" id="PS00086">
    <property type="entry name" value="CYTOCHROME_P450"/>
    <property type="match status" value="1"/>
</dbReference>
<keyword evidence="15" id="KW-0812">Transmembrane</keyword>
<dbReference type="InterPro" id="IPR017972">
    <property type="entry name" value="Cyt_P450_CS"/>
</dbReference>
<evidence type="ECO:0000256" key="8">
    <source>
        <dbReference type="ARBA" id="ARBA00022848"/>
    </source>
</evidence>
<protein>
    <recommendedName>
        <fullName evidence="18">Cytochrome P450</fullName>
    </recommendedName>
</protein>
<feature type="binding site" description="axial binding residue" evidence="13">
    <location>
        <position position="471"/>
    </location>
    <ligand>
        <name>heme</name>
        <dbReference type="ChEBI" id="CHEBI:30413"/>
    </ligand>
    <ligandPart>
        <name>Fe</name>
        <dbReference type="ChEBI" id="CHEBI:18248"/>
    </ligandPart>
</feature>
<dbReference type="Gene3D" id="1.10.630.10">
    <property type="entry name" value="Cytochrome P450"/>
    <property type="match status" value="1"/>
</dbReference>
<evidence type="ECO:0000256" key="6">
    <source>
        <dbReference type="ARBA" id="ARBA00022723"/>
    </source>
</evidence>
<comment type="similarity">
    <text evidence="4 14">Belongs to the cytochrome P450 family.</text>
</comment>